<dbReference type="SUPFAM" id="SSF52540">
    <property type="entry name" value="P-loop containing nucleoside triphosphate hydrolases"/>
    <property type="match status" value="1"/>
</dbReference>
<dbReference type="InterPro" id="IPR027417">
    <property type="entry name" value="P-loop_NTPase"/>
</dbReference>
<sequence>MGGVGKTTIARAVYNKFARQFEYCSFLENIKESFLTTNGDIHLQEELLSGMLKGKRRIFSALDRGLKMVMERLSKKNVLLVLDDVDGLDQIETLLGKKPSFGGGSRIIITTRDKHLVAGYVIYEPKLLSDGEALELFRQYAFRANPPSKNYDDLSRRAIKYADGLPFAFKILI</sequence>
<dbReference type="Pfam" id="PF00931">
    <property type="entry name" value="NB-ARC"/>
    <property type="match status" value="1"/>
</dbReference>
<accession>K4EY35</accession>
<dbReference type="GO" id="GO:0043531">
    <property type="term" value="F:ADP binding"/>
    <property type="evidence" value="ECO:0007669"/>
    <property type="project" value="InterPro"/>
</dbReference>
<reference evidence="2" key="1">
    <citation type="submission" date="2011-10" db="EMBL/GenBank/DDBJ databases">
        <title>Identification and analysis of resistance gene analogs (RGAs) diversity in Rubus spp. Colombian germplasm.</title>
        <authorList>
            <person name="Afanador-Kafuri L."/>
            <person name="Alvarez E."/>
            <person name="Mejia J.F."/>
            <person name="Gonzalez A."/>
        </authorList>
    </citation>
    <scope>NUCLEOTIDE SEQUENCE</scope>
    <source>
        <tissue evidence="2">Leaf</tissue>
    </source>
</reference>
<feature type="non-terminal residue" evidence="2">
    <location>
        <position position="173"/>
    </location>
</feature>
<organism evidence="2">
    <name type="scientific">Rubus glaucus</name>
    <name type="common">Andean raspberry</name>
    <dbReference type="NCBI Taxonomy" id="190226"/>
    <lineage>
        <taxon>Eukaryota</taxon>
        <taxon>Viridiplantae</taxon>
        <taxon>Streptophyta</taxon>
        <taxon>Embryophyta</taxon>
        <taxon>Tracheophyta</taxon>
        <taxon>Spermatophyta</taxon>
        <taxon>Magnoliopsida</taxon>
        <taxon>eudicotyledons</taxon>
        <taxon>Gunneridae</taxon>
        <taxon>Pentapetalae</taxon>
        <taxon>rosids</taxon>
        <taxon>fabids</taxon>
        <taxon>Rosales</taxon>
        <taxon>Rosaceae</taxon>
        <taxon>Rosoideae</taxon>
        <taxon>Rosoideae incertae sedis</taxon>
        <taxon>Rubus</taxon>
    </lineage>
</organism>
<dbReference type="GO" id="GO:0006952">
    <property type="term" value="P:defense response"/>
    <property type="evidence" value="ECO:0007669"/>
    <property type="project" value="InterPro"/>
</dbReference>
<dbReference type="EMBL" id="JN990354">
    <property type="protein sequence ID" value="AEW24017.1"/>
    <property type="molecule type" value="Genomic_DNA"/>
</dbReference>
<feature type="domain" description="NB-ARC" evidence="1">
    <location>
        <begin position="1"/>
        <end position="144"/>
    </location>
</feature>
<protein>
    <submittedName>
        <fullName evidence="2">Putative NBS-LRR disease resistance protein</fullName>
    </submittedName>
</protein>
<dbReference type="InterPro" id="IPR002182">
    <property type="entry name" value="NB-ARC"/>
</dbReference>
<dbReference type="PANTHER" id="PTHR11017">
    <property type="entry name" value="LEUCINE-RICH REPEAT-CONTAINING PROTEIN"/>
    <property type="match status" value="1"/>
</dbReference>
<dbReference type="Gene3D" id="3.40.50.300">
    <property type="entry name" value="P-loop containing nucleotide triphosphate hydrolases"/>
    <property type="match status" value="1"/>
</dbReference>
<dbReference type="PANTHER" id="PTHR11017:SF479">
    <property type="entry name" value="DISEASE RESISTANCE PROTEIN (TIR-NBS-LRR CLASS) FAMILY"/>
    <property type="match status" value="1"/>
</dbReference>
<evidence type="ECO:0000259" key="1">
    <source>
        <dbReference type="Pfam" id="PF00931"/>
    </source>
</evidence>
<feature type="non-terminal residue" evidence="2">
    <location>
        <position position="1"/>
    </location>
</feature>
<dbReference type="AlphaFoldDB" id="K4EY35"/>
<proteinExistence type="predicted"/>
<dbReference type="InterPro" id="IPR044974">
    <property type="entry name" value="Disease_R_plants"/>
</dbReference>
<name>K4EY35_9ROSA</name>
<evidence type="ECO:0000313" key="2">
    <source>
        <dbReference type="EMBL" id="AEW24017.1"/>
    </source>
</evidence>